<dbReference type="InterPro" id="IPR001294">
    <property type="entry name" value="Phytochrome"/>
</dbReference>
<dbReference type="GO" id="GO:0009881">
    <property type="term" value="F:photoreceptor activity"/>
    <property type="evidence" value="ECO:0007669"/>
    <property type="project" value="UniProtKB-KW"/>
</dbReference>
<dbReference type="GO" id="GO:0004673">
    <property type="term" value="F:protein histidine kinase activity"/>
    <property type="evidence" value="ECO:0007669"/>
    <property type="project" value="UniProtKB-EC"/>
</dbReference>
<dbReference type="GO" id="GO:0006355">
    <property type="term" value="P:regulation of DNA-templated transcription"/>
    <property type="evidence" value="ECO:0007669"/>
    <property type="project" value="InterPro"/>
</dbReference>
<dbReference type="SUPFAM" id="SSF55785">
    <property type="entry name" value="PYP-like sensor domain (PAS domain)"/>
    <property type="match status" value="1"/>
</dbReference>
<reference evidence="15 16" key="1">
    <citation type="submission" date="2018-06" db="EMBL/GenBank/DDBJ databases">
        <title>Whole genome sequencing of four bacterial strains from South Shetland trench revealing bio-synthetic gene clusters.</title>
        <authorList>
            <person name="Abdel-Mageed W.M."/>
            <person name="Lehri B."/>
            <person name="Jarmusch S.A."/>
            <person name="Miranda K."/>
            <person name="Goodfellow M."/>
            <person name="Jaspars M."/>
            <person name="Karlyshev A.V."/>
        </authorList>
    </citation>
    <scope>NUCLEOTIDE SEQUENCE [LARGE SCALE GENOMIC DNA]</scope>
    <source>
        <strain evidence="15 16">SST2</strain>
    </source>
</reference>
<dbReference type="InterPro" id="IPR013654">
    <property type="entry name" value="PAS_2"/>
</dbReference>
<feature type="modified residue" description="4-aspartylphosphate" evidence="12">
    <location>
        <position position="798"/>
    </location>
</feature>
<protein>
    <recommendedName>
        <fullName evidence="2">histidine kinase</fullName>
        <ecNumber evidence="2">2.7.13.3</ecNumber>
    </recommendedName>
</protein>
<evidence type="ECO:0000256" key="7">
    <source>
        <dbReference type="ARBA" id="ARBA00022741"/>
    </source>
</evidence>
<dbReference type="Pfam" id="PF01590">
    <property type="entry name" value="GAF"/>
    <property type="match status" value="1"/>
</dbReference>
<dbReference type="SMART" id="SM00448">
    <property type="entry name" value="REC"/>
    <property type="match status" value="1"/>
</dbReference>
<dbReference type="Pfam" id="PF07536">
    <property type="entry name" value="HWE_HK"/>
    <property type="match status" value="1"/>
</dbReference>
<keyword evidence="11" id="KW-0675">Receptor</keyword>
<dbReference type="SUPFAM" id="SSF55781">
    <property type="entry name" value="GAF domain-like"/>
    <property type="match status" value="2"/>
</dbReference>
<evidence type="ECO:0000313" key="16">
    <source>
        <dbReference type="Proteomes" id="UP000252554"/>
    </source>
</evidence>
<dbReference type="InterPro" id="IPR003018">
    <property type="entry name" value="GAF"/>
</dbReference>
<comment type="catalytic activity">
    <reaction evidence="1">
        <text>ATP + protein L-histidine = ADP + protein N-phospho-L-histidine.</text>
        <dbReference type="EC" id="2.7.13.3"/>
    </reaction>
</comment>
<evidence type="ECO:0000259" key="13">
    <source>
        <dbReference type="PROSITE" id="PS50046"/>
    </source>
</evidence>
<dbReference type="Gene3D" id="3.30.450.20">
    <property type="entry name" value="PAS domain"/>
    <property type="match status" value="1"/>
</dbReference>
<dbReference type="Gene3D" id="3.30.450.40">
    <property type="match status" value="1"/>
</dbReference>
<evidence type="ECO:0000256" key="12">
    <source>
        <dbReference type="PROSITE-ProRule" id="PRU00169"/>
    </source>
</evidence>
<dbReference type="InterPro" id="IPR001789">
    <property type="entry name" value="Sig_transdc_resp-reg_receiver"/>
</dbReference>
<keyword evidence="6" id="KW-0808">Transferase</keyword>
<dbReference type="PANTHER" id="PTHR41523">
    <property type="entry name" value="TWO-COMPONENT SYSTEM SENSOR PROTEIN"/>
    <property type="match status" value="1"/>
</dbReference>
<evidence type="ECO:0000256" key="4">
    <source>
        <dbReference type="ARBA" id="ARBA00022553"/>
    </source>
</evidence>
<dbReference type="PROSITE" id="PS50046">
    <property type="entry name" value="PHYTOCHROME_2"/>
    <property type="match status" value="1"/>
</dbReference>
<dbReference type="Pfam" id="PF00072">
    <property type="entry name" value="Response_reg"/>
    <property type="match status" value="1"/>
</dbReference>
<keyword evidence="3" id="KW-0600">Photoreceptor protein</keyword>
<dbReference type="Gene3D" id="3.30.565.10">
    <property type="entry name" value="Histidine kinase-like ATPase, C-terminal domain"/>
    <property type="match status" value="1"/>
</dbReference>
<evidence type="ECO:0000256" key="3">
    <source>
        <dbReference type="ARBA" id="ARBA00022543"/>
    </source>
</evidence>
<keyword evidence="7" id="KW-0547">Nucleotide-binding</keyword>
<evidence type="ECO:0000256" key="11">
    <source>
        <dbReference type="ARBA" id="ARBA00023170"/>
    </source>
</evidence>
<keyword evidence="5" id="KW-0716">Sensory transduction</keyword>
<proteinExistence type="predicted"/>
<dbReference type="Pfam" id="PF00360">
    <property type="entry name" value="PHY"/>
    <property type="match status" value="1"/>
</dbReference>
<dbReference type="PROSITE" id="PS50110">
    <property type="entry name" value="RESPONSE_REGULATORY"/>
    <property type="match status" value="1"/>
</dbReference>
<dbReference type="SUPFAM" id="SSF52172">
    <property type="entry name" value="CheY-like"/>
    <property type="match status" value="1"/>
</dbReference>
<dbReference type="GO" id="GO:0009584">
    <property type="term" value="P:detection of visible light"/>
    <property type="evidence" value="ECO:0007669"/>
    <property type="project" value="InterPro"/>
</dbReference>
<name>A0A365PWP1_9GAMM</name>
<dbReference type="GO" id="GO:0000160">
    <property type="term" value="P:phosphorelay signal transduction system"/>
    <property type="evidence" value="ECO:0007669"/>
    <property type="project" value="InterPro"/>
</dbReference>
<dbReference type="InterPro" id="IPR011102">
    <property type="entry name" value="Sig_transdc_His_kinase_HWE"/>
</dbReference>
<evidence type="ECO:0000256" key="6">
    <source>
        <dbReference type="ARBA" id="ARBA00022679"/>
    </source>
</evidence>
<dbReference type="InterPro" id="IPR035965">
    <property type="entry name" value="PAS-like_dom_sf"/>
</dbReference>
<dbReference type="InterPro" id="IPR036890">
    <property type="entry name" value="HATPase_C_sf"/>
</dbReference>
<sequence>MALSSCRRSFALTTEFNLSVAPVDCAQEPIHIPGTIQPHGLLLGCTLPDWTIAHVSANTSSFLADVDPQSLLGRPLDSVLPIETVHSVRNQLQTAMLSGSAERLDCLALDDSAHRYDMTVHMVDGLAVIEAAPSVMGAGANGVTLLRGLAGRLRRAPTVQRLLTLAAQQVRAVTGYDRVMIYRFLPDESGEVVAEAVRYGSDSYLGLRYPATDIPAQARELYRRQPLRLIPDVNYQPVPILPGRSPEGLPLNLGLAALRSVSPVHIQYLRNMNVRATLTVSLMRGEQLWGLIACHHSEPHYLSGALCSAAELFGQMLSLQIDVREQQQEQQRVTDAQHAHDQLLEAMSPRDTVFEDLNRYAGMLHSMIACDGVAVWSNGRLNGEGVLPPDDAVGELIAFLGQKPVDRIYATSSLAEHFAPAASFADLASGVLAIPISRVAQDYLLFFRREVIQTVTWGGNPDKAVQRDPVRGTLNPRSSFEAWRETVRGHARPWTTSELRVAETLRVALLEVILRRTELIASERQQAQDSQSLLIAELNHRVKNVLSLVLATTRQSAQQATSVEEFTREVERRIQALASAHDQINAPAGASTQLRALLESEARAWIGRDELDERIHFSGRAVTLDVRGYQTLALVLHELMTNAAKYGALSVPEGQLTVSWQLVEGRGLELEWNESGGPEVKPPTRRGFGSIVTERTVPFELQGDARVEFRPEGLFARFRIPPQHVSLATEQPQPDVARARPASPIAGLRLLLVEDSMMIALDAQTMLEDAGVKVEIAGSLSDARRALRLDPFDLVILDVNLAGETSLGIAAELEAEQHPFLFATGYGARTAIPERFDQVPVVTKPYNLSALGYAIGQLPGLGRRRERSPLTDNRGA</sequence>
<accession>A0A365PWP1</accession>
<comment type="caution">
    <text evidence="15">The sequence shown here is derived from an EMBL/GenBank/DDBJ whole genome shotgun (WGS) entry which is preliminary data.</text>
</comment>
<evidence type="ECO:0000256" key="9">
    <source>
        <dbReference type="ARBA" id="ARBA00022840"/>
    </source>
</evidence>
<dbReference type="EMBL" id="QNTV01000004">
    <property type="protein sequence ID" value="RBA59996.1"/>
    <property type="molecule type" value="Genomic_DNA"/>
</dbReference>
<dbReference type="InterPro" id="IPR011006">
    <property type="entry name" value="CheY-like_superfamily"/>
</dbReference>
<dbReference type="Pfam" id="PF08446">
    <property type="entry name" value="PAS_2"/>
    <property type="match status" value="1"/>
</dbReference>
<keyword evidence="8" id="KW-0418">Kinase</keyword>
<gene>
    <name evidence="15" type="ORF">DQ403_07865</name>
</gene>
<dbReference type="Proteomes" id="UP000252554">
    <property type="component" value="Unassembled WGS sequence"/>
</dbReference>
<evidence type="ECO:0000259" key="14">
    <source>
        <dbReference type="PROSITE" id="PS50110"/>
    </source>
</evidence>
<dbReference type="InterPro" id="IPR029016">
    <property type="entry name" value="GAF-like_dom_sf"/>
</dbReference>
<dbReference type="InterPro" id="IPR013515">
    <property type="entry name" value="Phytochrome_cen-reg"/>
</dbReference>
<keyword evidence="4 12" id="KW-0597">Phosphoprotein</keyword>
<dbReference type="SMART" id="SM00911">
    <property type="entry name" value="HWE_HK"/>
    <property type="match status" value="1"/>
</dbReference>
<evidence type="ECO:0000313" key="15">
    <source>
        <dbReference type="EMBL" id="RBA59996.1"/>
    </source>
</evidence>
<dbReference type="SMART" id="SM00065">
    <property type="entry name" value="GAF"/>
    <property type="match status" value="1"/>
</dbReference>
<dbReference type="InterPro" id="IPR016132">
    <property type="entry name" value="Phyto_chromo_attachment"/>
</dbReference>
<evidence type="ECO:0000256" key="8">
    <source>
        <dbReference type="ARBA" id="ARBA00022777"/>
    </source>
</evidence>
<keyword evidence="10" id="KW-0157">Chromophore</keyword>
<evidence type="ECO:0000256" key="1">
    <source>
        <dbReference type="ARBA" id="ARBA00000085"/>
    </source>
</evidence>
<dbReference type="InterPro" id="IPR043150">
    <property type="entry name" value="Phytochrome_PHY_sf"/>
</dbReference>
<dbReference type="PRINTS" id="PR01033">
    <property type="entry name" value="PHYTOCHROME"/>
</dbReference>
<organism evidence="15 16">
    <name type="scientific">Stutzerimonas zhaodongensis</name>
    <dbReference type="NCBI Taxonomy" id="1176257"/>
    <lineage>
        <taxon>Bacteria</taxon>
        <taxon>Pseudomonadati</taxon>
        <taxon>Pseudomonadota</taxon>
        <taxon>Gammaproteobacteria</taxon>
        <taxon>Pseudomonadales</taxon>
        <taxon>Pseudomonadaceae</taxon>
        <taxon>Stutzerimonas</taxon>
    </lineage>
</organism>
<keyword evidence="9" id="KW-0067">ATP-binding</keyword>
<dbReference type="Gene3D" id="3.30.450.270">
    <property type="match status" value="1"/>
</dbReference>
<dbReference type="EC" id="2.7.13.3" evidence="2"/>
<evidence type="ECO:0000256" key="5">
    <source>
        <dbReference type="ARBA" id="ARBA00022606"/>
    </source>
</evidence>
<dbReference type="AlphaFoldDB" id="A0A365PWP1"/>
<feature type="domain" description="Phytochrome chromophore attachment site" evidence="13">
    <location>
        <begin position="158"/>
        <end position="315"/>
    </location>
</feature>
<feature type="domain" description="Response regulatory" evidence="14">
    <location>
        <begin position="749"/>
        <end position="859"/>
    </location>
</feature>
<evidence type="ECO:0000256" key="10">
    <source>
        <dbReference type="ARBA" id="ARBA00022991"/>
    </source>
</evidence>
<dbReference type="GO" id="GO:0005524">
    <property type="term" value="F:ATP binding"/>
    <property type="evidence" value="ECO:0007669"/>
    <property type="project" value="UniProtKB-KW"/>
</dbReference>
<dbReference type="Gene3D" id="3.40.50.2300">
    <property type="match status" value="1"/>
</dbReference>
<evidence type="ECO:0000256" key="2">
    <source>
        <dbReference type="ARBA" id="ARBA00012438"/>
    </source>
</evidence>
<dbReference type="PANTHER" id="PTHR41523:SF8">
    <property type="entry name" value="ETHYLENE RESPONSE SENSOR PROTEIN"/>
    <property type="match status" value="1"/>
</dbReference>